<evidence type="ECO:0000256" key="6">
    <source>
        <dbReference type="ARBA" id="ARBA00023136"/>
    </source>
</evidence>
<proteinExistence type="predicted"/>
<evidence type="ECO:0000313" key="10">
    <source>
        <dbReference type="Proteomes" id="UP001597041"/>
    </source>
</evidence>
<dbReference type="NCBIfam" id="TIGR00786">
    <property type="entry name" value="dctM"/>
    <property type="match status" value="1"/>
</dbReference>
<dbReference type="RefSeq" id="WP_379590543.1">
    <property type="nucleotide sequence ID" value="NZ_JBHTKK010000002.1"/>
</dbReference>
<evidence type="ECO:0000256" key="2">
    <source>
        <dbReference type="ARBA" id="ARBA00022475"/>
    </source>
</evidence>
<dbReference type="PIRSF" id="PIRSF006066">
    <property type="entry name" value="HI0050"/>
    <property type="match status" value="1"/>
</dbReference>
<evidence type="ECO:0000256" key="7">
    <source>
        <dbReference type="SAM" id="Phobius"/>
    </source>
</evidence>
<evidence type="ECO:0000259" key="8">
    <source>
        <dbReference type="Pfam" id="PF06808"/>
    </source>
</evidence>
<accession>A0ABW3NF47</accession>
<sequence>MTLLLIAFLILLMLKVPIAFSLFISSMLYFIVYDVSPIMAVQEIVSSVNAFSLLAIPGFILAGTLMNSGGITERIFDFANKLVGHIRGGLGHANVFASLIFSGMSGAAVADAAGLGKVELQAMKKAGYSEKFSLAVTGASSMVGPIIPPSIPAVIFGVTASVSIGQLFIAGIIPGLIMAFAICVYIYFYALKHRDTFPLPTKLSVKSIFHSFRHAFFALMSPVIILGGIMTGIVTPTEAAIVAVVYSIILGAFYKSLTIRSFFESVRETMETTISVMIIVAMAAVFGWILASEQAAQQLSMLLLDSINNKYIILLIITVIVLVVGMFMETIAAITILTPVLLPVVTQFGIDPIHFGIIMILNLMIGLLTPPVGMVLYVLSAISNISFLEISKMVLPYLILLISILLIFTFVPGIVTFLPNFIFE</sequence>
<dbReference type="Pfam" id="PF06808">
    <property type="entry name" value="DctM"/>
    <property type="match status" value="1"/>
</dbReference>
<keyword evidence="3" id="KW-0997">Cell inner membrane</keyword>
<evidence type="ECO:0000256" key="3">
    <source>
        <dbReference type="ARBA" id="ARBA00022519"/>
    </source>
</evidence>
<feature type="transmembrane region" description="Helical" evidence="7">
    <location>
        <begin position="167"/>
        <end position="191"/>
    </location>
</feature>
<evidence type="ECO:0000256" key="4">
    <source>
        <dbReference type="ARBA" id="ARBA00022692"/>
    </source>
</evidence>
<keyword evidence="5 7" id="KW-1133">Transmembrane helix</keyword>
<feature type="transmembrane region" description="Helical" evidence="7">
    <location>
        <begin position="132"/>
        <end position="155"/>
    </location>
</feature>
<keyword evidence="2" id="KW-1003">Cell membrane</keyword>
<keyword evidence="6 7" id="KW-0472">Membrane</keyword>
<organism evidence="9 10">
    <name type="scientific">Oceanobacillus locisalsi</name>
    <dbReference type="NCBI Taxonomy" id="546107"/>
    <lineage>
        <taxon>Bacteria</taxon>
        <taxon>Bacillati</taxon>
        <taxon>Bacillota</taxon>
        <taxon>Bacilli</taxon>
        <taxon>Bacillales</taxon>
        <taxon>Bacillaceae</taxon>
        <taxon>Oceanobacillus</taxon>
    </lineage>
</organism>
<evidence type="ECO:0000256" key="5">
    <source>
        <dbReference type="ARBA" id="ARBA00022989"/>
    </source>
</evidence>
<dbReference type="PANTHER" id="PTHR33362">
    <property type="entry name" value="SIALIC ACID TRAP TRANSPORTER PERMEASE PROTEIN SIAT-RELATED"/>
    <property type="match status" value="1"/>
</dbReference>
<feature type="transmembrane region" description="Helical" evidence="7">
    <location>
        <begin position="311"/>
        <end position="344"/>
    </location>
</feature>
<feature type="transmembrane region" description="Helical" evidence="7">
    <location>
        <begin position="356"/>
        <end position="382"/>
    </location>
</feature>
<feature type="domain" description="TRAP C4-dicarboxylate transport system permease DctM subunit" evidence="8">
    <location>
        <begin position="5"/>
        <end position="414"/>
    </location>
</feature>
<feature type="transmembrane region" description="Helical" evidence="7">
    <location>
        <begin position="269"/>
        <end position="291"/>
    </location>
</feature>
<keyword evidence="10" id="KW-1185">Reference proteome</keyword>
<dbReference type="PANTHER" id="PTHR33362:SF3">
    <property type="entry name" value="SIALIC ACID TRAP TRANSPORTER PERMEASE PROTEIN SIAT"/>
    <property type="match status" value="1"/>
</dbReference>
<gene>
    <name evidence="9" type="ORF">ACFQ19_03135</name>
</gene>
<dbReference type="InterPro" id="IPR004681">
    <property type="entry name" value="TRAP_DctM"/>
</dbReference>
<keyword evidence="4 7" id="KW-0812">Transmembrane</keyword>
<evidence type="ECO:0000256" key="1">
    <source>
        <dbReference type="ARBA" id="ARBA00004429"/>
    </source>
</evidence>
<dbReference type="Proteomes" id="UP001597041">
    <property type="component" value="Unassembled WGS sequence"/>
</dbReference>
<comment type="subcellular location">
    <subcellularLocation>
        <location evidence="1">Cell inner membrane</location>
        <topology evidence="1">Multi-pass membrane protein</topology>
    </subcellularLocation>
</comment>
<feature type="transmembrane region" description="Helical" evidence="7">
    <location>
        <begin position="212"/>
        <end position="233"/>
    </location>
</feature>
<dbReference type="InterPro" id="IPR010656">
    <property type="entry name" value="DctM"/>
</dbReference>
<name>A0ABW3NF47_9BACI</name>
<reference evidence="10" key="1">
    <citation type="journal article" date="2019" name="Int. J. Syst. Evol. Microbiol.">
        <title>The Global Catalogue of Microorganisms (GCM) 10K type strain sequencing project: providing services to taxonomists for standard genome sequencing and annotation.</title>
        <authorList>
            <consortium name="The Broad Institute Genomics Platform"/>
            <consortium name="The Broad Institute Genome Sequencing Center for Infectious Disease"/>
            <person name="Wu L."/>
            <person name="Ma J."/>
        </authorList>
    </citation>
    <scope>NUCLEOTIDE SEQUENCE [LARGE SCALE GENOMIC DNA]</scope>
    <source>
        <strain evidence="10">CCUG 56608</strain>
    </source>
</reference>
<feature type="transmembrane region" description="Helical" evidence="7">
    <location>
        <begin position="239"/>
        <end position="257"/>
    </location>
</feature>
<protein>
    <submittedName>
        <fullName evidence="9">TRAP transporter large permease</fullName>
    </submittedName>
</protein>
<evidence type="ECO:0000313" key="9">
    <source>
        <dbReference type="EMBL" id="MFD1065010.1"/>
    </source>
</evidence>
<feature type="transmembrane region" description="Helical" evidence="7">
    <location>
        <begin position="45"/>
        <end position="66"/>
    </location>
</feature>
<dbReference type="EMBL" id="JBHTKK010000002">
    <property type="protein sequence ID" value="MFD1065010.1"/>
    <property type="molecule type" value="Genomic_DNA"/>
</dbReference>
<comment type="caution">
    <text evidence="9">The sequence shown here is derived from an EMBL/GenBank/DDBJ whole genome shotgun (WGS) entry which is preliminary data.</text>
</comment>
<feature type="transmembrane region" description="Helical" evidence="7">
    <location>
        <begin position="394"/>
        <end position="418"/>
    </location>
</feature>